<organism evidence="2 3">
    <name type="scientific">Protea cynaroides</name>
    <dbReference type="NCBI Taxonomy" id="273540"/>
    <lineage>
        <taxon>Eukaryota</taxon>
        <taxon>Viridiplantae</taxon>
        <taxon>Streptophyta</taxon>
        <taxon>Embryophyta</taxon>
        <taxon>Tracheophyta</taxon>
        <taxon>Spermatophyta</taxon>
        <taxon>Magnoliopsida</taxon>
        <taxon>Proteales</taxon>
        <taxon>Proteaceae</taxon>
        <taxon>Protea</taxon>
    </lineage>
</organism>
<gene>
    <name evidence="2" type="ORF">NE237_024916</name>
</gene>
<feature type="compositionally biased region" description="Polar residues" evidence="1">
    <location>
        <begin position="94"/>
        <end position="104"/>
    </location>
</feature>
<protein>
    <submittedName>
        <fullName evidence="2">Uncharacterized protein</fullName>
    </submittedName>
</protein>
<keyword evidence="3" id="KW-1185">Reference proteome</keyword>
<evidence type="ECO:0000313" key="3">
    <source>
        <dbReference type="Proteomes" id="UP001141806"/>
    </source>
</evidence>
<reference evidence="2" key="1">
    <citation type="journal article" date="2023" name="Plant J.">
        <title>The genome of the king protea, Protea cynaroides.</title>
        <authorList>
            <person name="Chang J."/>
            <person name="Duong T.A."/>
            <person name="Schoeman C."/>
            <person name="Ma X."/>
            <person name="Roodt D."/>
            <person name="Barker N."/>
            <person name="Li Z."/>
            <person name="Van de Peer Y."/>
            <person name="Mizrachi E."/>
        </authorList>
    </citation>
    <scope>NUCLEOTIDE SEQUENCE</scope>
    <source>
        <tissue evidence="2">Young leaves</tissue>
    </source>
</reference>
<feature type="region of interest" description="Disordered" evidence="1">
    <location>
        <begin position="33"/>
        <end position="140"/>
    </location>
</feature>
<feature type="compositionally biased region" description="Basic and acidic residues" evidence="1">
    <location>
        <begin position="121"/>
        <end position="132"/>
    </location>
</feature>
<comment type="caution">
    <text evidence="2">The sequence shown here is derived from an EMBL/GenBank/DDBJ whole genome shotgun (WGS) entry which is preliminary data.</text>
</comment>
<dbReference type="Proteomes" id="UP001141806">
    <property type="component" value="Unassembled WGS sequence"/>
</dbReference>
<proteinExistence type="predicted"/>
<accession>A0A9Q0H484</accession>
<sequence length="140" mass="14707">MSDPSSSKGVSTTTTTIPIEGLSISFIRFIPIRAPPSSDSDVEPTLSGIDDDEDNVVASEGLASEVDDQAEAPKVRVLGVDGKEKESLGDGDSPPTNVLSSVSRGSDGLSETRGVAMESFKMTEEENHKSENGRSSYLVS</sequence>
<dbReference type="EMBL" id="JAMYWD010000010">
    <property type="protein sequence ID" value="KAJ4957805.1"/>
    <property type="molecule type" value="Genomic_DNA"/>
</dbReference>
<evidence type="ECO:0000256" key="1">
    <source>
        <dbReference type="SAM" id="MobiDB-lite"/>
    </source>
</evidence>
<evidence type="ECO:0000313" key="2">
    <source>
        <dbReference type="EMBL" id="KAJ4957805.1"/>
    </source>
</evidence>
<name>A0A9Q0H484_9MAGN</name>
<dbReference type="AlphaFoldDB" id="A0A9Q0H484"/>